<keyword evidence="6 11" id="KW-0548">Nucleotidyltransferase</keyword>
<evidence type="ECO:0000256" key="1">
    <source>
        <dbReference type="ARBA" id="ARBA00002324"/>
    </source>
</evidence>
<evidence type="ECO:0000256" key="2">
    <source>
        <dbReference type="ARBA" id="ARBA00005019"/>
    </source>
</evidence>
<dbReference type="HAMAP" id="MF_00244">
    <property type="entry name" value="NaMN_adenylyltr"/>
    <property type="match status" value="1"/>
</dbReference>
<dbReference type="Proteomes" id="UP001356170">
    <property type="component" value="Unassembled WGS sequence"/>
</dbReference>
<evidence type="ECO:0000313" key="13">
    <source>
        <dbReference type="EMBL" id="MEF2156336.1"/>
    </source>
</evidence>
<protein>
    <recommendedName>
        <fullName evidence="11">Probable nicotinate-nucleotide adenylyltransferase</fullName>
        <ecNumber evidence="11">2.7.7.18</ecNumber>
    </recommendedName>
    <alternativeName>
        <fullName evidence="11">Deamido-NAD(+) diphosphorylase</fullName>
    </alternativeName>
    <alternativeName>
        <fullName evidence="11">Deamido-NAD(+) pyrophosphorylase</fullName>
    </alternativeName>
    <alternativeName>
        <fullName evidence="11">Nicotinate mononucleotide adenylyltransferase</fullName>
        <shortName evidence="11">NaMN adenylyltransferase</shortName>
    </alternativeName>
</protein>
<keyword evidence="8 11" id="KW-0067">ATP-binding</keyword>
<dbReference type="InterPro" id="IPR004821">
    <property type="entry name" value="Cyt_trans-like"/>
</dbReference>
<dbReference type="RefSeq" id="WP_331704137.1">
    <property type="nucleotide sequence ID" value="NZ_JAZHBO010000002.1"/>
</dbReference>
<evidence type="ECO:0000256" key="9">
    <source>
        <dbReference type="ARBA" id="ARBA00023027"/>
    </source>
</evidence>
<keyword evidence="14" id="KW-1185">Reference proteome</keyword>
<dbReference type="NCBIfam" id="NF000839">
    <property type="entry name" value="PRK00071.1-1"/>
    <property type="match status" value="1"/>
</dbReference>
<dbReference type="EMBL" id="JAZHBO010000002">
    <property type="protein sequence ID" value="MEF2156336.1"/>
    <property type="molecule type" value="Genomic_DNA"/>
</dbReference>
<dbReference type="EC" id="2.7.7.18" evidence="11"/>
<feature type="domain" description="Cytidyltransferase-like" evidence="12">
    <location>
        <begin position="8"/>
        <end position="187"/>
    </location>
</feature>
<organism evidence="13 14">
    <name type="scientific">Aquilutibacter rugosus</name>
    <dbReference type="NCBI Taxonomy" id="3115820"/>
    <lineage>
        <taxon>Bacteria</taxon>
        <taxon>Pseudomonadati</taxon>
        <taxon>Pseudomonadota</taxon>
        <taxon>Gammaproteobacteria</taxon>
        <taxon>Lysobacterales</taxon>
        <taxon>Lysobacteraceae</taxon>
        <taxon>Aquilutibacter</taxon>
    </lineage>
</organism>
<dbReference type="PANTHER" id="PTHR39321:SF3">
    <property type="entry name" value="PHOSPHOPANTETHEINE ADENYLYLTRANSFERASE"/>
    <property type="match status" value="1"/>
</dbReference>
<evidence type="ECO:0000256" key="11">
    <source>
        <dbReference type="HAMAP-Rule" id="MF_00244"/>
    </source>
</evidence>
<dbReference type="PANTHER" id="PTHR39321">
    <property type="entry name" value="NICOTINATE-NUCLEOTIDE ADENYLYLTRANSFERASE-RELATED"/>
    <property type="match status" value="1"/>
</dbReference>
<evidence type="ECO:0000256" key="6">
    <source>
        <dbReference type="ARBA" id="ARBA00022695"/>
    </source>
</evidence>
<dbReference type="Pfam" id="PF01467">
    <property type="entry name" value="CTP_transf_like"/>
    <property type="match status" value="1"/>
</dbReference>
<comment type="caution">
    <text evidence="13">The sequence shown here is derived from an EMBL/GenBank/DDBJ whole genome shotgun (WGS) entry which is preliminary data.</text>
</comment>
<evidence type="ECO:0000256" key="7">
    <source>
        <dbReference type="ARBA" id="ARBA00022741"/>
    </source>
</evidence>
<proteinExistence type="inferred from homology"/>
<name>A0ABU7V2P5_9GAMM</name>
<dbReference type="SUPFAM" id="SSF52374">
    <property type="entry name" value="Nucleotidylyl transferase"/>
    <property type="match status" value="1"/>
</dbReference>
<evidence type="ECO:0000256" key="8">
    <source>
        <dbReference type="ARBA" id="ARBA00022840"/>
    </source>
</evidence>
<dbReference type="NCBIfam" id="TIGR00482">
    <property type="entry name" value="nicotinate (nicotinamide) nucleotide adenylyltransferase"/>
    <property type="match status" value="1"/>
</dbReference>
<evidence type="ECO:0000256" key="4">
    <source>
        <dbReference type="ARBA" id="ARBA00022642"/>
    </source>
</evidence>
<keyword evidence="5 11" id="KW-0808">Transferase</keyword>
<keyword evidence="9 11" id="KW-0520">NAD</keyword>
<sequence>MSSALTVLYGGTFDPIHLGHLHIARAARDRLQATVSLMPAADPPHRELTGANAAQRLAMVRLAVADETGLQVDARELERDEPSYTVETLRQWRAQHGKERPLAILIGADSFLSLPSWYRWQELADLAHLVIAERPGHHTETSQSPELRQAYAERFTDRAQDLSGRPAGLALRLLQSEMDLSATRIRREIAAGGPEWRLGVKPAVARYIEQHGLYGCPQGLRADIH</sequence>
<comment type="catalytic activity">
    <reaction evidence="10 11">
        <text>nicotinate beta-D-ribonucleotide + ATP + H(+) = deamido-NAD(+) + diphosphate</text>
        <dbReference type="Rhea" id="RHEA:22860"/>
        <dbReference type="ChEBI" id="CHEBI:15378"/>
        <dbReference type="ChEBI" id="CHEBI:30616"/>
        <dbReference type="ChEBI" id="CHEBI:33019"/>
        <dbReference type="ChEBI" id="CHEBI:57502"/>
        <dbReference type="ChEBI" id="CHEBI:58437"/>
        <dbReference type="EC" id="2.7.7.18"/>
    </reaction>
</comment>
<evidence type="ECO:0000313" key="14">
    <source>
        <dbReference type="Proteomes" id="UP001356170"/>
    </source>
</evidence>
<comment type="function">
    <text evidence="1 11">Catalyzes the reversible adenylation of nicotinate mononucleotide (NaMN) to nicotinic acid adenine dinucleotide (NaAD).</text>
</comment>
<evidence type="ECO:0000259" key="12">
    <source>
        <dbReference type="Pfam" id="PF01467"/>
    </source>
</evidence>
<dbReference type="InterPro" id="IPR005248">
    <property type="entry name" value="NadD/NMNAT"/>
</dbReference>
<keyword evidence="7 11" id="KW-0547">Nucleotide-binding</keyword>
<dbReference type="GO" id="GO:0004515">
    <property type="term" value="F:nicotinate-nucleotide adenylyltransferase activity"/>
    <property type="evidence" value="ECO:0007669"/>
    <property type="project" value="UniProtKB-EC"/>
</dbReference>
<dbReference type="CDD" id="cd02165">
    <property type="entry name" value="NMNAT"/>
    <property type="match status" value="1"/>
</dbReference>
<comment type="pathway">
    <text evidence="2 11">Cofactor biosynthesis; NAD(+) biosynthesis; deamido-NAD(+) from nicotinate D-ribonucleotide: step 1/1.</text>
</comment>
<accession>A0ABU7V2P5</accession>
<evidence type="ECO:0000256" key="10">
    <source>
        <dbReference type="ARBA" id="ARBA00048721"/>
    </source>
</evidence>
<dbReference type="InterPro" id="IPR014729">
    <property type="entry name" value="Rossmann-like_a/b/a_fold"/>
</dbReference>
<evidence type="ECO:0000256" key="3">
    <source>
        <dbReference type="ARBA" id="ARBA00009014"/>
    </source>
</evidence>
<gene>
    <name evidence="11 13" type="primary">nadD</name>
    <name evidence="13" type="ORF">V3390_08885</name>
</gene>
<comment type="similarity">
    <text evidence="3 11">Belongs to the NadD family.</text>
</comment>
<dbReference type="Gene3D" id="3.40.50.620">
    <property type="entry name" value="HUPs"/>
    <property type="match status" value="1"/>
</dbReference>
<dbReference type="NCBIfam" id="TIGR00125">
    <property type="entry name" value="cyt_tran_rel"/>
    <property type="match status" value="1"/>
</dbReference>
<reference evidence="13 14" key="1">
    <citation type="submission" date="2024-01" db="EMBL/GenBank/DDBJ databases">
        <title>Novel species of the genus Luteimonas isolated from rivers.</title>
        <authorList>
            <person name="Lu H."/>
        </authorList>
    </citation>
    <scope>NUCLEOTIDE SEQUENCE [LARGE SCALE GENOMIC DNA]</scope>
    <source>
        <strain evidence="13 14">FXH3W</strain>
    </source>
</reference>
<evidence type="ECO:0000256" key="5">
    <source>
        <dbReference type="ARBA" id="ARBA00022679"/>
    </source>
</evidence>
<keyword evidence="4 11" id="KW-0662">Pyridine nucleotide biosynthesis</keyword>